<keyword evidence="2" id="KW-1185">Reference proteome</keyword>
<accession>A0A1G6PST7</accession>
<name>A0A1G6PST7_9GAMM</name>
<sequence>MSTQKPETMARLNRLENALGSQALSGHEISTEYGKNLLSELIDSAGTEDFDGEQLRQKVIAGLRN</sequence>
<dbReference type="Proteomes" id="UP000199467">
    <property type="component" value="Unassembled WGS sequence"/>
</dbReference>
<dbReference type="GeneID" id="57609278"/>
<reference evidence="2" key="1">
    <citation type="submission" date="2016-10" db="EMBL/GenBank/DDBJ databases">
        <authorList>
            <person name="Varghese N."/>
            <person name="Submissions S."/>
        </authorList>
    </citation>
    <scope>NUCLEOTIDE SEQUENCE [LARGE SCALE GENOMIC DNA]</scope>
    <source>
        <strain evidence="2">DSM 26382</strain>
    </source>
</reference>
<dbReference type="EMBL" id="FMZQ01000007">
    <property type="protein sequence ID" value="SDC82457.1"/>
    <property type="molecule type" value="Genomic_DNA"/>
</dbReference>
<gene>
    <name evidence="1" type="ORF">SAMN05216576_10749</name>
</gene>
<organism evidence="1 2">
    <name type="scientific">Ectopseudomonas chengduensis</name>
    <dbReference type="NCBI Taxonomy" id="489632"/>
    <lineage>
        <taxon>Bacteria</taxon>
        <taxon>Pseudomonadati</taxon>
        <taxon>Pseudomonadota</taxon>
        <taxon>Gammaproteobacteria</taxon>
        <taxon>Pseudomonadales</taxon>
        <taxon>Pseudomonadaceae</taxon>
        <taxon>Ectopseudomonas</taxon>
    </lineage>
</organism>
<dbReference type="AlphaFoldDB" id="A0A1G6PST7"/>
<dbReference type="RefSeq" id="WP_026042062.1">
    <property type="nucleotide sequence ID" value="NZ_FMZQ01000007.1"/>
</dbReference>
<protein>
    <submittedName>
        <fullName evidence="1">Uncharacterized protein</fullName>
    </submittedName>
</protein>
<evidence type="ECO:0000313" key="1">
    <source>
        <dbReference type="EMBL" id="SDC82457.1"/>
    </source>
</evidence>
<evidence type="ECO:0000313" key="2">
    <source>
        <dbReference type="Proteomes" id="UP000199467"/>
    </source>
</evidence>
<proteinExistence type="predicted"/>